<feature type="compositionally biased region" description="Acidic residues" evidence="1">
    <location>
        <begin position="543"/>
        <end position="555"/>
    </location>
</feature>
<feature type="region of interest" description="Disordered" evidence="1">
    <location>
        <begin position="1"/>
        <end position="79"/>
    </location>
</feature>
<feature type="transmembrane region" description="Helical" evidence="2">
    <location>
        <begin position="1084"/>
        <end position="1106"/>
    </location>
</feature>
<protein>
    <submittedName>
        <fullName evidence="3">Uncharacterized protein</fullName>
    </submittedName>
</protein>
<accession>A0AAD3HEJ0</accession>
<feature type="compositionally biased region" description="Acidic residues" evidence="1">
    <location>
        <begin position="467"/>
        <end position="478"/>
    </location>
</feature>
<feature type="region of interest" description="Disordered" evidence="1">
    <location>
        <begin position="1226"/>
        <end position="1254"/>
    </location>
</feature>
<proteinExistence type="predicted"/>
<name>A0AAD3HEJ0_9STRA</name>
<feature type="transmembrane region" description="Helical" evidence="2">
    <location>
        <begin position="937"/>
        <end position="956"/>
    </location>
</feature>
<keyword evidence="2" id="KW-0472">Membrane</keyword>
<feature type="compositionally biased region" description="Basic residues" evidence="1">
    <location>
        <begin position="371"/>
        <end position="382"/>
    </location>
</feature>
<feature type="transmembrane region" description="Helical" evidence="2">
    <location>
        <begin position="1006"/>
        <end position="1030"/>
    </location>
</feature>
<feature type="transmembrane region" description="Helical" evidence="2">
    <location>
        <begin position="856"/>
        <end position="874"/>
    </location>
</feature>
<feature type="compositionally biased region" description="Basic and acidic residues" evidence="1">
    <location>
        <begin position="232"/>
        <end position="249"/>
    </location>
</feature>
<dbReference type="Proteomes" id="UP001054902">
    <property type="component" value="Unassembled WGS sequence"/>
</dbReference>
<gene>
    <name evidence="3" type="ORF">CTEN210_17438</name>
</gene>
<feature type="region of interest" description="Disordered" evidence="1">
    <location>
        <begin position="195"/>
        <end position="337"/>
    </location>
</feature>
<evidence type="ECO:0000256" key="2">
    <source>
        <dbReference type="SAM" id="Phobius"/>
    </source>
</evidence>
<evidence type="ECO:0000313" key="4">
    <source>
        <dbReference type="Proteomes" id="UP001054902"/>
    </source>
</evidence>
<dbReference type="AlphaFoldDB" id="A0AAD3HEJ0"/>
<feature type="compositionally biased region" description="Low complexity" evidence="1">
    <location>
        <begin position="324"/>
        <end position="334"/>
    </location>
</feature>
<feature type="compositionally biased region" description="Polar residues" evidence="1">
    <location>
        <begin position="125"/>
        <end position="141"/>
    </location>
</feature>
<keyword evidence="2" id="KW-1133">Transmembrane helix</keyword>
<dbReference type="Gene3D" id="1.50.10.150">
    <property type="entry name" value="Voltage-dependent anion channel"/>
    <property type="match status" value="1"/>
</dbReference>
<feature type="compositionally biased region" description="Polar residues" evidence="1">
    <location>
        <begin position="32"/>
        <end position="48"/>
    </location>
</feature>
<keyword evidence="4" id="KW-1185">Reference proteome</keyword>
<feature type="compositionally biased region" description="Polar residues" evidence="1">
    <location>
        <begin position="595"/>
        <end position="605"/>
    </location>
</feature>
<feature type="compositionally biased region" description="Polar residues" evidence="1">
    <location>
        <begin position="521"/>
        <end position="532"/>
    </location>
</feature>
<feature type="region of interest" description="Disordered" evidence="1">
    <location>
        <begin position="418"/>
        <end position="676"/>
    </location>
</feature>
<feature type="compositionally biased region" description="Polar residues" evidence="1">
    <location>
        <begin position="303"/>
        <end position="316"/>
    </location>
</feature>
<dbReference type="InterPro" id="IPR038665">
    <property type="entry name" value="Voltage-dep_anion_channel_sf"/>
</dbReference>
<feature type="compositionally biased region" description="Low complexity" evidence="1">
    <location>
        <begin position="1238"/>
        <end position="1254"/>
    </location>
</feature>
<sequence>MEHDDISSESSEEMSTYSSAQNDSSDDEHSCNESTETEFSGLEETTFQHAVILDPIDREHLGLETPPKNDISQHTHRSKASSLFSMSGYETAQQTPTNDFISSCSSDNVQPRSFQLNKNIHDMKSPTNSIGDDSFYTNQVGSEEKKSPTNASTSNRERLTSDEIYEQMQAKAGNQNGLKFYESDFDSSSIVFRRQSSVESEKDLKNHFPSMSSIGTMGSGSGSDGFNEIMEDSQKPQHDRSASNPHDESFTTQRISNVTQRDTIQTNIYSQTQPQVIKDQPLGLPPSGISRKRLQSKEFPGQYYQNDEGYSSSSRPHSLHIRGESSGSVSSLGSTMDGATTLTQHQFQQMHHQLRGELHDYDNDNVNKANHQSRGRRKKSNEKHRGVFNNIFDNMSITSTGSGRSIADERADYRKKGQKILKETERKKQRANKKGWFSNDRGTIRSMSPANRSQRSHRPKLPSIDNDTWDEDEDDEVEEKTMQKSKRKSSHSHRDGRHHQRPPRAGSHSYGGAHTNRKFESASNGRRGQPYNNYHHRQQQYEIDSDESESSEEESYISKDFTSNQFIDTDKTQYYSDESDSDEYISYDEEEANERTSLISPSGISTEEGESSAERAKRYNSRSYSSQNQSRNSREDAKVRKKYPRYDDRSRMDKYRDQRYVDKKSRSKKNDSKSGQYSFRHRNMYYEENSSSSSFSDDYAMSRDERRKFEARIRKQLLKEIDDQRCCNRFGRWLNGKFVSFMGSCKSWRIKFESFVSNLPLTIGAVGLAIVTLGVVWFKFAEEMINSCKPVHFHSQQCQFPEFPGCFYCDTSVRMYKVALNFHQACSLFAGIIAFLFVLKIFLARKVVIDEMYSPTTSSPAGLICMTIVCVAAGRGLIGQFFVTLAAAMHFCVAVWFIFMAGHYGILPDPSWYPNTVGIGISAVKTWLYYPEVGHFLMLICFALCFSFFPISLYRVTANKKISAPVSWIQMSAPAVTLYSMTIMAQPSFEEEHPDLTEFQRIRRQFYLPAMHFLFFFAVLGALSSAQSLYTRWDTFKKLPFSPAHAAFCFPTLAHANCIQAYRSAINSFSRIIPTSNYHRVIDAYWLFVLICGTITTLIITAKFMYKLPEWTSVDVEDEEEPPARNETQIPIGQVGDQWDDFVSVAVLQANETGALVSVVENGQKKLKRTRRVTALGFEPIMSELDFENERDRLLEWAARNPARERNRTVSFSSFGRITNRINDVQDFRDNDNNPIQSRSNRYNPSSRRTNTIV</sequence>
<feature type="compositionally biased region" description="Polar residues" evidence="1">
    <location>
        <begin position="250"/>
        <end position="275"/>
    </location>
</feature>
<dbReference type="EMBL" id="BLLK01000069">
    <property type="protein sequence ID" value="GFH60962.1"/>
    <property type="molecule type" value="Genomic_DNA"/>
</dbReference>
<comment type="caution">
    <text evidence="3">The sequence shown here is derived from an EMBL/GenBank/DDBJ whole genome shotgun (WGS) entry which is preliminary data.</text>
</comment>
<reference evidence="3 4" key="1">
    <citation type="journal article" date="2021" name="Sci. Rep.">
        <title>The genome of the diatom Chaetoceros tenuissimus carries an ancient integrated fragment of an extant virus.</title>
        <authorList>
            <person name="Hongo Y."/>
            <person name="Kimura K."/>
            <person name="Takaki Y."/>
            <person name="Yoshida Y."/>
            <person name="Baba S."/>
            <person name="Kobayashi G."/>
            <person name="Nagasaki K."/>
            <person name="Hano T."/>
            <person name="Tomaru Y."/>
        </authorList>
    </citation>
    <scope>NUCLEOTIDE SEQUENCE [LARGE SCALE GENOMIC DNA]</scope>
    <source>
        <strain evidence="3 4">NIES-3715</strain>
    </source>
</reference>
<feature type="compositionally biased region" description="Acidic residues" evidence="1">
    <location>
        <begin position="577"/>
        <end position="592"/>
    </location>
</feature>
<feature type="transmembrane region" description="Helical" evidence="2">
    <location>
        <begin position="759"/>
        <end position="780"/>
    </location>
</feature>
<evidence type="ECO:0000256" key="1">
    <source>
        <dbReference type="SAM" id="MobiDB-lite"/>
    </source>
</evidence>
<feature type="region of interest" description="Disordered" evidence="1">
    <location>
        <begin position="89"/>
        <end position="108"/>
    </location>
</feature>
<feature type="region of interest" description="Disordered" evidence="1">
    <location>
        <begin position="121"/>
        <end position="159"/>
    </location>
</feature>
<feature type="region of interest" description="Disordered" evidence="1">
    <location>
        <begin position="360"/>
        <end position="389"/>
    </location>
</feature>
<organism evidence="3 4">
    <name type="scientific">Chaetoceros tenuissimus</name>
    <dbReference type="NCBI Taxonomy" id="426638"/>
    <lineage>
        <taxon>Eukaryota</taxon>
        <taxon>Sar</taxon>
        <taxon>Stramenopiles</taxon>
        <taxon>Ochrophyta</taxon>
        <taxon>Bacillariophyta</taxon>
        <taxon>Coscinodiscophyceae</taxon>
        <taxon>Chaetocerotophycidae</taxon>
        <taxon>Chaetocerotales</taxon>
        <taxon>Chaetocerotaceae</taxon>
        <taxon>Chaetoceros</taxon>
    </lineage>
</organism>
<feature type="transmembrane region" description="Helical" evidence="2">
    <location>
        <begin position="881"/>
        <end position="906"/>
    </location>
</feature>
<feature type="compositionally biased region" description="Basic and acidic residues" evidence="1">
    <location>
        <begin position="632"/>
        <end position="672"/>
    </location>
</feature>
<evidence type="ECO:0000313" key="3">
    <source>
        <dbReference type="EMBL" id="GFH60962.1"/>
    </source>
</evidence>
<feature type="compositionally biased region" description="Low complexity" evidence="1">
    <location>
        <begin position="621"/>
        <end position="631"/>
    </location>
</feature>
<feature type="transmembrane region" description="Helical" evidence="2">
    <location>
        <begin position="825"/>
        <end position="844"/>
    </location>
</feature>
<keyword evidence="2" id="KW-0812">Transmembrane</keyword>
<feature type="compositionally biased region" description="Basic residues" evidence="1">
    <location>
        <begin position="483"/>
        <end position="502"/>
    </location>
</feature>